<evidence type="ECO:0000256" key="1">
    <source>
        <dbReference type="SAM" id="Phobius"/>
    </source>
</evidence>
<reference evidence="2 3" key="1">
    <citation type="submission" date="2016-10" db="EMBL/GenBank/DDBJ databases">
        <authorList>
            <person name="de Groot N.N."/>
        </authorList>
    </citation>
    <scope>NUCLEOTIDE SEQUENCE [LARGE SCALE GENOMIC DNA]</scope>
    <source>
        <strain evidence="2 3">DSM 6059</strain>
    </source>
</reference>
<dbReference type="Proteomes" id="UP000198862">
    <property type="component" value="Unassembled WGS sequence"/>
</dbReference>
<feature type="transmembrane region" description="Helical" evidence="1">
    <location>
        <begin position="16"/>
        <end position="33"/>
    </location>
</feature>
<accession>A0A1I1H1Z1</accession>
<gene>
    <name evidence="2" type="ORF">SAMN02745724_01042</name>
</gene>
<name>A0A1I1H1Z1_9GAMM</name>
<keyword evidence="1" id="KW-0472">Membrane</keyword>
<evidence type="ECO:0000313" key="3">
    <source>
        <dbReference type="Proteomes" id="UP000198862"/>
    </source>
</evidence>
<protein>
    <submittedName>
        <fullName evidence="2">Uncharacterized protein</fullName>
    </submittedName>
</protein>
<dbReference type="EMBL" id="FOLO01000005">
    <property type="protein sequence ID" value="SFC15443.1"/>
    <property type="molecule type" value="Genomic_DNA"/>
</dbReference>
<feature type="transmembrane region" description="Helical" evidence="1">
    <location>
        <begin position="79"/>
        <end position="98"/>
    </location>
</feature>
<feature type="transmembrane region" description="Helical" evidence="1">
    <location>
        <begin position="40"/>
        <end position="59"/>
    </location>
</feature>
<dbReference type="AlphaFoldDB" id="A0A1I1H1Z1"/>
<keyword evidence="3" id="KW-1185">Reference proteome</keyword>
<feature type="transmembrane region" description="Helical" evidence="1">
    <location>
        <begin position="150"/>
        <end position="172"/>
    </location>
</feature>
<organism evidence="2 3">
    <name type="scientific">Pseudoalteromonas denitrificans DSM 6059</name>
    <dbReference type="NCBI Taxonomy" id="1123010"/>
    <lineage>
        <taxon>Bacteria</taxon>
        <taxon>Pseudomonadati</taxon>
        <taxon>Pseudomonadota</taxon>
        <taxon>Gammaproteobacteria</taxon>
        <taxon>Alteromonadales</taxon>
        <taxon>Pseudoalteromonadaceae</taxon>
        <taxon>Pseudoalteromonas</taxon>
    </lineage>
</organism>
<keyword evidence="1" id="KW-1133">Transmembrane helix</keyword>
<feature type="transmembrane region" description="Helical" evidence="1">
    <location>
        <begin position="107"/>
        <end position="130"/>
    </location>
</feature>
<proteinExistence type="predicted"/>
<keyword evidence="1" id="KW-0812">Transmembrane</keyword>
<evidence type="ECO:0000313" key="2">
    <source>
        <dbReference type="EMBL" id="SFC15443.1"/>
    </source>
</evidence>
<dbReference type="STRING" id="1123010.SAMN02745724_01042"/>
<sequence>MNALFDAFTLFEFDKNFLYVNFLSVAIAFFIALKTNKLNSTLLSLIIMILFNSIMDHYTPTLFTAYVKYQDEYLHHFRLLWYIGFALMDLLIISLVLFSHKIFKLKLVFCAYVVIVTYTIKMQLHIFSYLEREFLQTDYLKIAYTSGIQFINMTFAFSILSIMIVYLLFFIFNKYGSQELAEKLKIKGITWSI</sequence>
<dbReference type="RefSeq" id="WP_091981030.1">
    <property type="nucleotide sequence ID" value="NZ_FOLO01000005.1"/>
</dbReference>